<keyword evidence="1" id="KW-0812">Transmembrane</keyword>
<gene>
    <name evidence="2" type="ORF">TSOC_010468</name>
</gene>
<protein>
    <submittedName>
        <fullName evidence="2">Putative plant SNARE 11</fullName>
    </submittedName>
</protein>
<keyword evidence="1" id="KW-1133">Transmembrane helix</keyword>
<dbReference type="OrthoDB" id="19261at2759"/>
<keyword evidence="1" id="KW-0472">Membrane</keyword>
<accession>A0A2J7ZT77</accession>
<sequence length="251" mass="27033">MAPKKAAKEEPPVAAEEIRFERMEEEEQCERIFKELDKAFKKLPKITKPDKIHVAVRDITTKLKEAKTLIKDFEREARANGMPAGELGARKKALASELNGYIALKKDFAESEGSKADLLNGAQGEIELGQDGMSMQQLMTKGRKDIDETDKALARTERLWASRCIAFLLLLTVVGVVAIIVVKIIKPNKDKVVAGATAIANSTINAINSTSAGSAAISGTTGAVGTATGALGRRALVQVAIRHLLELNATL</sequence>
<name>A0A2J7ZT77_9CHLO</name>
<keyword evidence="3" id="KW-1185">Reference proteome</keyword>
<evidence type="ECO:0000313" key="3">
    <source>
        <dbReference type="Proteomes" id="UP000236333"/>
    </source>
</evidence>
<dbReference type="Proteomes" id="UP000236333">
    <property type="component" value="Unassembled WGS sequence"/>
</dbReference>
<reference evidence="2 3" key="1">
    <citation type="journal article" date="2017" name="Mol. Biol. Evol.">
        <title>The 4-celled Tetrabaena socialis nuclear genome reveals the essential components for genetic control of cell number at the origin of multicellularity in the volvocine lineage.</title>
        <authorList>
            <person name="Featherston J."/>
            <person name="Arakaki Y."/>
            <person name="Hanschen E.R."/>
            <person name="Ferris P.J."/>
            <person name="Michod R.E."/>
            <person name="Olson B.J.S.C."/>
            <person name="Nozaki H."/>
            <person name="Durand P.M."/>
        </authorList>
    </citation>
    <scope>NUCLEOTIDE SEQUENCE [LARGE SCALE GENOMIC DNA]</scope>
    <source>
        <strain evidence="2 3">NIES-571</strain>
    </source>
</reference>
<evidence type="ECO:0000313" key="2">
    <source>
        <dbReference type="EMBL" id="PNH03475.1"/>
    </source>
</evidence>
<proteinExistence type="predicted"/>
<dbReference type="AlphaFoldDB" id="A0A2J7ZT77"/>
<comment type="caution">
    <text evidence="2">The sequence shown here is derived from an EMBL/GenBank/DDBJ whole genome shotgun (WGS) entry which is preliminary data.</text>
</comment>
<feature type="transmembrane region" description="Helical" evidence="1">
    <location>
        <begin position="160"/>
        <end position="182"/>
    </location>
</feature>
<evidence type="ECO:0000256" key="1">
    <source>
        <dbReference type="SAM" id="Phobius"/>
    </source>
</evidence>
<dbReference type="EMBL" id="PGGS01000499">
    <property type="protein sequence ID" value="PNH03475.1"/>
    <property type="molecule type" value="Genomic_DNA"/>
</dbReference>
<organism evidence="2 3">
    <name type="scientific">Tetrabaena socialis</name>
    <dbReference type="NCBI Taxonomy" id="47790"/>
    <lineage>
        <taxon>Eukaryota</taxon>
        <taxon>Viridiplantae</taxon>
        <taxon>Chlorophyta</taxon>
        <taxon>core chlorophytes</taxon>
        <taxon>Chlorophyceae</taxon>
        <taxon>CS clade</taxon>
        <taxon>Chlamydomonadales</taxon>
        <taxon>Tetrabaenaceae</taxon>
        <taxon>Tetrabaena</taxon>
    </lineage>
</organism>